<proteinExistence type="predicted"/>
<dbReference type="Gene3D" id="1.10.510.10">
    <property type="entry name" value="Transferase(Phosphotransferase) domain 1"/>
    <property type="match status" value="1"/>
</dbReference>
<dbReference type="PROSITE" id="PS00107">
    <property type="entry name" value="PROTEIN_KINASE_ATP"/>
    <property type="match status" value="1"/>
</dbReference>
<protein>
    <recommendedName>
        <fullName evidence="7">Protein kinase domain-containing protein</fullName>
    </recommendedName>
</protein>
<dbReference type="SUPFAM" id="SSF56112">
    <property type="entry name" value="Protein kinase-like (PK-like)"/>
    <property type="match status" value="1"/>
</dbReference>
<name>A0A284R6U9_ARMOS</name>
<dbReference type="Proteomes" id="UP000219338">
    <property type="component" value="Unassembled WGS sequence"/>
</dbReference>
<accession>A0A284R6U9</accession>
<evidence type="ECO:0000256" key="1">
    <source>
        <dbReference type="ARBA" id="ARBA00022527"/>
    </source>
</evidence>
<dbReference type="AlphaFoldDB" id="A0A284R6U9"/>
<dbReference type="PANTHER" id="PTHR45646:SF11">
    <property type="entry name" value="SERINE_THREONINE-PROTEIN KINASE DOA"/>
    <property type="match status" value="1"/>
</dbReference>
<dbReference type="GO" id="GO:0004674">
    <property type="term" value="F:protein serine/threonine kinase activity"/>
    <property type="evidence" value="ECO:0007669"/>
    <property type="project" value="UniProtKB-KW"/>
</dbReference>
<dbReference type="InterPro" id="IPR011009">
    <property type="entry name" value="Kinase-like_dom_sf"/>
</dbReference>
<sequence>MFFRKLSRAISFKPKRSTKANRNSARPCHLKVTVGQLFEGRYTILGKLGQGSYATVWLARDDAAKTESTKQVAIKILTAECTTGPESLDELGSFLSARSHGNSGDGNERVVKLLGYFHYRGHACLILELLGESVDDVRGILGSRRLPAQVVKKLCRDMLLALDYLHNSGVIHTGDLIVFSDIHPSNILLAQPLSRPNPPKDELERVLIERASHVAEPMFKLADLGHAVPTETVHHGLIQPAELRAPEVIIEASWDEKVDIWNMGCLAYEFVTGGRLFNPNYQTAERGIEPAEAHLVQIIEQIGDFDEDLLRRGIYGEKYFDFAGDLRCNVPLCRTTMEEIMTRVQKKLGVMDLAELTVFCDFLRTMLRIRPEERWPPSLILEHHWLEVD</sequence>
<keyword evidence="4" id="KW-0418">Kinase</keyword>
<keyword evidence="9" id="KW-1185">Reference proteome</keyword>
<organism evidence="8 9">
    <name type="scientific">Armillaria ostoyae</name>
    <name type="common">Armillaria root rot fungus</name>
    <dbReference type="NCBI Taxonomy" id="47428"/>
    <lineage>
        <taxon>Eukaryota</taxon>
        <taxon>Fungi</taxon>
        <taxon>Dikarya</taxon>
        <taxon>Basidiomycota</taxon>
        <taxon>Agaricomycotina</taxon>
        <taxon>Agaricomycetes</taxon>
        <taxon>Agaricomycetidae</taxon>
        <taxon>Agaricales</taxon>
        <taxon>Marasmiineae</taxon>
        <taxon>Physalacriaceae</taxon>
        <taxon>Armillaria</taxon>
    </lineage>
</organism>
<evidence type="ECO:0000256" key="4">
    <source>
        <dbReference type="ARBA" id="ARBA00022777"/>
    </source>
</evidence>
<dbReference type="Gene3D" id="3.30.200.20">
    <property type="entry name" value="Phosphorylase Kinase, domain 1"/>
    <property type="match status" value="1"/>
</dbReference>
<keyword evidence="2" id="KW-0808">Transferase</keyword>
<dbReference type="PROSITE" id="PS50011">
    <property type="entry name" value="PROTEIN_KINASE_DOM"/>
    <property type="match status" value="1"/>
</dbReference>
<keyword evidence="3 6" id="KW-0547">Nucleotide-binding</keyword>
<dbReference type="STRING" id="47428.A0A284R6U9"/>
<dbReference type="OrthoDB" id="5979581at2759"/>
<dbReference type="Pfam" id="PF00069">
    <property type="entry name" value="Pkinase"/>
    <property type="match status" value="1"/>
</dbReference>
<keyword evidence="1" id="KW-0723">Serine/threonine-protein kinase</keyword>
<dbReference type="PANTHER" id="PTHR45646">
    <property type="entry name" value="SERINE/THREONINE-PROTEIN KINASE DOA-RELATED"/>
    <property type="match status" value="1"/>
</dbReference>
<evidence type="ECO:0000256" key="2">
    <source>
        <dbReference type="ARBA" id="ARBA00022679"/>
    </source>
</evidence>
<evidence type="ECO:0000256" key="5">
    <source>
        <dbReference type="ARBA" id="ARBA00022840"/>
    </source>
</evidence>
<feature type="domain" description="Protein kinase" evidence="7">
    <location>
        <begin position="42"/>
        <end position="386"/>
    </location>
</feature>
<dbReference type="OMA" id="HYRGHAC"/>
<dbReference type="GO" id="GO:0043484">
    <property type="term" value="P:regulation of RNA splicing"/>
    <property type="evidence" value="ECO:0007669"/>
    <property type="project" value="TreeGrafter"/>
</dbReference>
<evidence type="ECO:0000259" key="7">
    <source>
        <dbReference type="PROSITE" id="PS50011"/>
    </source>
</evidence>
<keyword evidence="5 6" id="KW-0067">ATP-binding</keyword>
<reference evidence="9" key="1">
    <citation type="journal article" date="2017" name="Nat. Ecol. Evol.">
        <title>Genome expansion and lineage-specific genetic innovations in the forest pathogenic fungi Armillaria.</title>
        <authorList>
            <person name="Sipos G."/>
            <person name="Prasanna A.N."/>
            <person name="Walter M.C."/>
            <person name="O'Connor E."/>
            <person name="Balint B."/>
            <person name="Krizsan K."/>
            <person name="Kiss B."/>
            <person name="Hess J."/>
            <person name="Varga T."/>
            <person name="Slot J."/>
            <person name="Riley R."/>
            <person name="Boka B."/>
            <person name="Rigling D."/>
            <person name="Barry K."/>
            <person name="Lee J."/>
            <person name="Mihaltcheva S."/>
            <person name="LaButti K."/>
            <person name="Lipzen A."/>
            <person name="Waldron R."/>
            <person name="Moloney N.M."/>
            <person name="Sperisen C."/>
            <person name="Kredics L."/>
            <person name="Vagvoelgyi C."/>
            <person name="Patrignani A."/>
            <person name="Fitzpatrick D."/>
            <person name="Nagy I."/>
            <person name="Doyle S."/>
            <person name="Anderson J.B."/>
            <person name="Grigoriev I.V."/>
            <person name="Gueldener U."/>
            <person name="Muensterkoetter M."/>
            <person name="Nagy L.G."/>
        </authorList>
    </citation>
    <scope>NUCLEOTIDE SEQUENCE [LARGE SCALE GENOMIC DNA]</scope>
    <source>
        <strain evidence="9">C18/9</strain>
    </source>
</reference>
<dbReference type="InterPro" id="IPR051175">
    <property type="entry name" value="CLK_kinases"/>
</dbReference>
<evidence type="ECO:0000313" key="9">
    <source>
        <dbReference type="Proteomes" id="UP000219338"/>
    </source>
</evidence>
<dbReference type="EMBL" id="FUEG01000005">
    <property type="protein sequence ID" value="SJL04451.1"/>
    <property type="molecule type" value="Genomic_DNA"/>
</dbReference>
<dbReference type="InterPro" id="IPR000719">
    <property type="entry name" value="Prot_kinase_dom"/>
</dbReference>
<feature type="binding site" evidence="6">
    <location>
        <position position="75"/>
    </location>
    <ligand>
        <name>ATP</name>
        <dbReference type="ChEBI" id="CHEBI:30616"/>
    </ligand>
</feature>
<evidence type="ECO:0000256" key="6">
    <source>
        <dbReference type="PROSITE-ProRule" id="PRU10141"/>
    </source>
</evidence>
<dbReference type="GO" id="GO:0005524">
    <property type="term" value="F:ATP binding"/>
    <property type="evidence" value="ECO:0007669"/>
    <property type="project" value="UniProtKB-UniRule"/>
</dbReference>
<dbReference type="InterPro" id="IPR017441">
    <property type="entry name" value="Protein_kinase_ATP_BS"/>
</dbReference>
<dbReference type="GO" id="GO:0005634">
    <property type="term" value="C:nucleus"/>
    <property type="evidence" value="ECO:0007669"/>
    <property type="project" value="TreeGrafter"/>
</dbReference>
<evidence type="ECO:0000256" key="3">
    <source>
        <dbReference type="ARBA" id="ARBA00022741"/>
    </source>
</evidence>
<gene>
    <name evidence="8" type="ORF">ARMOST_07817</name>
</gene>
<evidence type="ECO:0000313" key="8">
    <source>
        <dbReference type="EMBL" id="SJL04451.1"/>
    </source>
</evidence>